<gene>
    <name evidence="2" type="ORF">MPH_03542</name>
</gene>
<evidence type="ECO:0000313" key="3">
    <source>
        <dbReference type="Proteomes" id="UP000007129"/>
    </source>
</evidence>
<dbReference type="EMBL" id="AHHD01000165">
    <property type="protein sequence ID" value="EKG19172.1"/>
    <property type="molecule type" value="Genomic_DNA"/>
</dbReference>
<sequence>MQATKAQPKGKGREGKKIPGMREREDRAEEHLRRLLAAPSSGFASFSIVPALHAALGTRACRSAIRGCGTCEKPLPPPSPPPPQCLQEEGGMEEGMKDWGRRDLVPSYPCFPDSFDSSRFFAWW</sequence>
<protein>
    <submittedName>
        <fullName evidence="2">Uncharacterized protein</fullName>
    </submittedName>
</protein>
<feature type="region of interest" description="Disordered" evidence="1">
    <location>
        <begin position="1"/>
        <end position="28"/>
    </location>
</feature>
<comment type="caution">
    <text evidence="2">The sequence shown here is derived from an EMBL/GenBank/DDBJ whole genome shotgun (WGS) entry which is preliminary data.</text>
</comment>
<dbReference type="VEuPathDB" id="FungiDB:MPH_03542"/>
<accession>K2S2C7</accession>
<evidence type="ECO:0000313" key="2">
    <source>
        <dbReference type="EMBL" id="EKG19172.1"/>
    </source>
</evidence>
<name>K2S2C7_MACPH</name>
<dbReference type="InParanoid" id="K2S2C7"/>
<dbReference type="AlphaFoldDB" id="K2S2C7"/>
<dbReference type="Proteomes" id="UP000007129">
    <property type="component" value="Unassembled WGS sequence"/>
</dbReference>
<evidence type="ECO:0000256" key="1">
    <source>
        <dbReference type="SAM" id="MobiDB-lite"/>
    </source>
</evidence>
<proteinExistence type="predicted"/>
<dbReference type="HOGENOM" id="CLU_2004355_0_0_1"/>
<feature type="compositionally biased region" description="Basic and acidic residues" evidence="1">
    <location>
        <begin position="11"/>
        <end position="28"/>
    </location>
</feature>
<organism evidence="2 3">
    <name type="scientific">Macrophomina phaseolina (strain MS6)</name>
    <name type="common">Charcoal rot fungus</name>
    <dbReference type="NCBI Taxonomy" id="1126212"/>
    <lineage>
        <taxon>Eukaryota</taxon>
        <taxon>Fungi</taxon>
        <taxon>Dikarya</taxon>
        <taxon>Ascomycota</taxon>
        <taxon>Pezizomycotina</taxon>
        <taxon>Dothideomycetes</taxon>
        <taxon>Dothideomycetes incertae sedis</taxon>
        <taxon>Botryosphaeriales</taxon>
        <taxon>Botryosphaeriaceae</taxon>
        <taxon>Macrophomina</taxon>
    </lineage>
</organism>
<reference evidence="2 3" key="1">
    <citation type="journal article" date="2012" name="BMC Genomics">
        <title>Tools to kill: Genome of one of the most destructive plant pathogenic fungi Macrophomina phaseolina.</title>
        <authorList>
            <person name="Islam M.S."/>
            <person name="Haque M.S."/>
            <person name="Islam M.M."/>
            <person name="Emdad E.M."/>
            <person name="Halim A."/>
            <person name="Hossen Q.M.M."/>
            <person name="Hossain M.Z."/>
            <person name="Ahmed B."/>
            <person name="Rahim S."/>
            <person name="Rahman M.S."/>
            <person name="Alam M.M."/>
            <person name="Hou S."/>
            <person name="Wan X."/>
            <person name="Saito J.A."/>
            <person name="Alam M."/>
        </authorList>
    </citation>
    <scope>NUCLEOTIDE SEQUENCE [LARGE SCALE GENOMIC DNA]</scope>
    <source>
        <strain evidence="2 3">MS6</strain>
    </source>
</reference>